<evidence type="ECO:0000313" key="1">
    <source>
        <dbReference type="EMBL" id="OME23573.1"/>
    </source>
</evidence>
<dbReference type="RefSeq" id="WP_076133559.1">
    <property type="nucleotide sequence ID" value="NZ_MPTO01000003.1"/>
</dbReference>
<sequence>MKIELKKEQLFTDLLYQLTPRPVTDENVLSFFTYIMANNNKAAMTTVEAVKKEEVFLVEKDANKS</sequence>
<organism evidence="1 2">
    <name type="scientific">Paenibacillus odorifer</name>
    <dbReference type="NCBI Taxonomy" id="189426"/>
    <lineage>
        <taxon>Bacteria</taxon>
        <taxon>Bacillati</taxon>
        <taxon>Bacillota</taxon>
        <taxon>Bacilli</taxon>
        <taxon>Bacillales</taxon>
        <taxon>Paenibacillaceae</taxon>
        <taxon>Paenibacillus</taxon>
    </lineage>
</organism>
<proteinExistence type="predicted"/>
<gene>
    <name evidence="1" type="ORF">BSK47_03725</name>
</gene>
<dbReference type="AlphaFoldDB" id="A0AB36JL73"/>
<dbReference type="Proteomes" id="UP000187323">
    <property type="component" value="Unassembled WGS sequence"/>
</dbReference>
<accession>A0AB36JL73</accession>
<comment type="caution">
    <text evidence="1">The sequence shown here is derived from an EMBL/GenBank/DDBJ whole genome shotgun (WGS) entry which is preliminary data.</text>
</comment>
<protein>
    <recommendedName>
        <fullName evidence="3">DUF2281 domain-containing protein</fullName>
    </recommendedName>
</protein>
<evidence type="ECO:0000313" key="2">
    <source>
        <dbReference type="Proteomes" id="UP000187323"/>
    </source>
</evidence>
<reference evidence="1 2" key="1">
    <citation type="submission" date="2016-10" db="EMBL/GenBank/DDBJ databases">
        <title>Paenibacillus species isolates.</title>
        <authorList>
            <person name="Beno S.M."/>
        </authorList>
    </citation>
    <scope>NUCLEOTIDE SEQUENCE [LARGE SCALE GENOMIC DNA]</scope>
    <source>
        <strain evidence="1 2">FSL H7-0918</strain>
    </source>
</reference>
<dbReference type="EMBL" id="MPTO01000003">
    <property type="protein sequence ID" value="OME23573.1"/>
    <property type="molecule type" value="Genomic_DNA"/>
</dbReference>
<name>A0AB36JL73_9BACL</name>
<evidence type="ECO:0008006" key="3">
    <source>
        <dbReference type="Google" id="ProtNLM"/>
    </source>
</evidence>